<dbReference type="SUPFAM" id="SSF50129">
    <property type="entry name" value="GroES-like"/>
    <property type="match status" value="1"/>
</dbReference>
<keyword evidence="2" id="KW-0560">Oxidoreductase</keyword>
<keyword evidence="1" id="KW-0521">NADP</keyword>
<evidence type="ECO:0000259" key="3">
    <source>
        <dbReference type="SMART" id="SM00829"/>
    </source>
</evidence>
<dbReference type="OrthoDB" id="9787435at2"/>
<proteinExistence type="predicted"/>
<evidence type="ECO:0000256" key="1">
    <source>
        <dbReference type="ARBA" id="ARBA00022857"/>
    </source>
</evidence>
<dbReference type="RefSeq" id="WP_067547136.1">
    <property type="nucleotide sequence ID" value="NZ_CP012836.1"/>
</dbReference>
<dbReference type="Proteomes" id="UP000073816">
    <property type="component" value="Chromosome"/>
</dbReference>
<dbReference type="SMART" id="SM00829">
    <property type="entry name" value="PKS_ER"/>
    <property type="match status" value="1"/>
</dbReference>
<feature type="domain" description="Enoyl reductase (ER)" evidence="3">
    <location>
        <begin position="10"/>
        <end position="320"/>
    </location>
</feature>
<dbReference type="InterPro" id="IPR013154">
    <property type="entry name" value="ADH-like_N"/>
</dbReference>
<reference evidence="4 5" key="2">
    <citation type="journal article" date="2016" name="Genome Announc.">
        <title>Complete Genome Sequence of Algoriphagus sp. Strain M8-2, Isolated from a Brackish Lake.</title>
        <authorList>
            <person name="Muraguchi Y."/>
            <person name="Kushimoto K."/>
            <person name="Ohtsubo Y."/>
            <person name="Suzuki T."/>
            <person name="Dohra H."/>
            <person name="Kimbara K."/>
            <person name="Shintani M."/>
        </authorList>
    </citation>
    <scope>NUCLEOTIDE SEQUENCE [LARGE SCALE GENOMIC DNA]</scope>
    <source>
        <strain evidence="4 5">M8-2</strain>
    </source>
</reference>
<name>A0A142EP24_9BACT</name>
<dbReference type="STRING" id="1727163.AO498_10605"/>
<dbReference type="GO" id="GO:0070402">
    <property type="term" value="F:NADPH binding"/>
    <property type="evidence" value="ECO:0007669"/>
    <property type="project" value="TreeGrafter"/>
</dbReference>
<organism evidence="4 5">
    <name type="scientific">Algoriphagus sanaruensis</name>
    <dbReference type="NCBI Taxonomy" id="1727163"/>
    <lineage>
        <taxon>Bacteria</taxon>
        <taxon>Pseudomonadati</taxon>
        <taxon>Bacteroidota</taxon>
        <taxon>Cytophagia</taxon>
        <taxon>Cytophagales</taxon>
        <taxon>Cyclobacteriaceae</taxon>
        <taxon>Algoriphagus</taxon>
    </lineage>
</organism>
<dbReference type="Pfam" id="PF08240">
    <property type="entry name" value="ADH_N"/>
    <property type="match status" value="1"/>
</dbReference>
<dbReference type="InterPro" id="IPR013149">
    <property type="entry name" value="ADH-like_C"/>
</dbReference>
<dbReference type="KEGG" id="alm:AO498_10605"/>
<dbReference type="SUPFAM" id="SSF51735">
    <property type="entry name" value="NAD(P)-binding Rossmann-fold domains"/>
    <property type="match status" value="1"/>
</dbReference>
<evidence type="ECO:0000313" key="4">
    <source>
        <dbReference type="EMBL" id="AMQ56879.1"/>
    </source>
</evidence>
<dbReference type="PANTHER" id="PTHR48106">
    <property type="entry name" value="QUINONE OXIDOREDUCTASE PIG3-RELATED"/>
    <property type="match status" value="1"/>
</dbReference>
<accession>A0A142EP24</accession>
<dbReference type="EMBL" id="CP012836">
    <property type="protein sequence ID" value="AMQ56879.1"/>
    <property type="molecule type" value="Genomic_DNA"/>
</dbReference>
<dbReference type="InterPro" id="IPR011032">
    <property type="entry name" value="GroES-like_sf"/>
</dbReference>
<protein>
    <submittedName>
        <fullName evidence="4">Zinc-binding dehydrogenase</fullName>
    </submittedName>
</protein>
<dbReference type="GO" id="GO:0016651">
    <property type="term" value="F:oxidoreductase activity, acting on NAD(P)H"/>
    <property type="evidence" value="ECO:0007669"/>
    <property type="project" value="TreeGrafter"/>
</dbReference>
<evidence type="ECO:0000256" key="2">
    <source>
        <dbReference type="ARBA" id="ARBA00023002"/>
    </source>
</evidence>
<keyword evidence="5" id="KW-1185">Reference proteome</keyword>
<dbReference type="PATRIC" id="fig|1727163.4.peg.2212"/>
<dbReference type="Pfam" id="PF00107">
    <property type="entry name" value="ADH_zinc_N"/>
    <property type="match status" value="1"/>
</dbReference>
<sequence>MKELIFDQTGLPEQVLQLKESPIPTPKAHEVLIRVKARNINPSDIMFIRGMYGITPKLPSSAGFEASGVVEKGDETGMVKSGTRVMFTAIGTWKEYVCVPAAMVIPIPPQMSDEIACQAFVNPMTAYGMIAESGLQAGEWLMITAGASAFGKFAIQMAKSKGIKVVATVRHDSQKQLLQDLGADLVVNSDSEKIQKVVPEQTEGGVHVVFDAVGGMVGAKALSTLRPKGKMMVFGALALENMPINSGLLIFKNLTISGFWLSTWVEELSVENRMNAFQAVFGFLLKDDSQVDIAGKYPLEDFQAALATYQTPGRNGKILLVSE</sequence>
<reference evidence="5" key="1">
    <citation type="submission" date="2015-09" db="EMBL/GenBank/DDBJ databases">
        <title>Complete sequence of Algoriphagus sp. M8-2.</title>
        <authorList>
            <person name="Shintani M."/>
        </authorList>
    </citation>
    <scope>NUCLEOTIDE SEQUENCE [LARGE SCALE GENOMIC DNA]</scope>
    <source>
        <strain evidence="5">M8-2</strain>
    </source>
</reference>
<dbReference type="AlphaFoldDB" id="A0A142EP24"/>
<evidence type="ECO:0000313" key="5">
    <source>
        <dbReference type="Proteomes" id="UP000073816"/>
    </source>
</evidence>
<dbReference type="InterPro" id="IPR020843">
    <property type="entry name" value="ER"/>
</dbReference>
<dbReference type="Gene3D" id="3.90.180.10">
    <property type="entry name" value="Medium-chain alcohol dehydrogenases, catalytic domain"/>
    <property type="match status" value="1"/>
</dbReference>
<dbReference type="Gene3D" id="3.40.50.720">
    <property type="entry name" value="NAD(P)-binding Rossmann-like Domain"/>
    <property type="match status" value="1"/>
</dbReference>
<dbReference type="PANTHER" id="PTHR48106:SF2">
    <property type="entry name" value="ZN2+-BINDING DEHYDROGENASE"/>
    <property type="match status" value="1"/>
</dbReference>
<dbReference type="InterPro" id="IPR036291">
    <property type="entry name" value="NAD(P)-bd_dom_sf"/>
</dbReference>
<dbReference type="CDD" id="cd05282">
    <property type="entry name" value="ETR_like"/>
    <property type="match status" value="1"/>
</dbReference>
<gene>
    <name evidence="4" type="ORF">AO498_10605</name>
</gene>